<keyword evidence="2" id="KW-1185">Reference proteome</keyword>
<accession>A0A5N7BL18</accession>
<name>A0A5N7BL18_9EURO</name>
<organism evidence="1 2">
    <name type="scientific">Aspergillus bertholletiae</name>
    <dbReference type="NCBI Taxonomy" id="1226010"/>
    <lineage>
        <taxon>Eukaryota</taxon>
        <taxon>Fungi</taxon>
        <taxon>Dikarya</taxon>
        <taxon>Ascomycota</taxon>
        <taxon>Pezizomycotina</taxon>
        <taxon>Eurotiomycetes</taxon>
        <taxon>Eurotiomycetidae</taxon>
        <taxon>Eurotiales</taxon>
        <taxon>Aspergillaceae</taxon>
        <taxon>Aspergillus</taxon>
        <taxon>Aspergillus subgen. Circumdati</taxon>
    </lineage>
</organism>
<dbReference type="Proteomes" id="UP000326198">
    <property type="component" value="Unassembled WGS sequence"/>
</dbReference>
<evidence type="ECO:0000313" key="1">
    <source>
        <dbReference type="EMBL" id="KAE8382428.1"/>
    </source>
</evidence>
<reference evidence="1 2" key="1">
    <citation type="submission" date="2019-04" db="EMBL/GenBank/DDBJ databases">
        <title>Friends and foes A comparative genomics studyof 23 Aspergillus species from section Flavi.</title>
        <authorList>
            <consortium name="DOE Joint Genome Institute"/>
            <person name="Kjaerbolling I."/>
            <person name="Vesth T."/>
            <person name="Frisvad J.C."/>
            <person name="Nybo J.L."/>
            <person name="Theobald S."/>
            <person name="Kildgaard S."/>
            <person name="Isbrandt T."/>
            <person name="Kuo A."/>
            <person name="Sato A."/>
            <person name="Lyhne E.K."/>
            <person name="Kogle M.E."/>
            <person name="Wiebenga A."/>
            <person name="Kun R.S."/>
            <person name="Lubbers R.J."/>
            <person name="Makela M.R."/>
            <person name="Barry K."/>
            <person name="Chovatia M."/>
            <person name="Clum A."/>
            <person name="Daum C."/>
            <person name="Haridas S."/>
            <person name="He G."/>
            <person name="LaButti K."/>
            <person name="Lipzen A."/>
            <person name="Mondo S."/>
            <person name="Riley R."/>
            <person name="Salamov A."/>
            <person name="Simmons B.A."/>
            <person name="Magnuson J.K."/>
            <person name="Henrissat B."/>
            <person name="Mortensen U.H."/>
            <person name="Larsen T.O."/>
            <person name="Devries R.P."/>
            <person name="Grigoriev I.V."/>
            <person name="Machida M."/>
            <person name="Baker S.E."/>
            <person name="Andersen M.R."/>
        </authorList>
    </citation>
    <scope>NUCLEOTIDE SEQUENCE [LARGE SCALE GENOMIC DNA]</scope>
    <source>
        <strain evidence="1 2">IBT 29228</strain>
    </source>
</reference>
<gene>
    <name evidence="1" type="ORF">BDV26DRAFT_253451</name>
</gene>
<sequence length="180" mass="20193">MTNRRNMARAEHSSDALPRAWYPTLPCHSFEFRSVHRIVAPFHTTSAQRIRYLSPNKGQSFADEDKASLPHTAAKVLTLEDYDAIFWTIPILLSPGSWHLTFNLYECSRGFPSLASFVLLLGQEGDIFLLGPIQGHRSSVGLSSSSFSQPCSYSRFFNWQYHFSAASSSCALMKIVPSTI</sequence>
<protein>
    <submittedName>
        <fullName evidence="1">Uncharacterized protein</fullName>
    </submittedName>
</protein>
<dbReference type="EMBL" id="ML736162">
    <property type="protein sequence ID" value="KAE8382428.1"/>
    <property type="molecule type" value="Genomic_DNA"/>
</dbReference>
<proteinExistence type="predicted"/>
<dbReference type="AlphaFoldDB" id="A0A5N7BL18"/>
<evidence type="ECO:0000313" key="2">
    <source>
        <dbReference type="Proteomes" id="UP000326198"/>
    </source>
</evidence>